<dbReference type="InterPro" id="IPR011010">
    <property type="entry name" value="DNA_brk_join_enz"/>
</dbReference>
<proteinExistence type="predicted"/>
<evidence type="ECO:0000313" key="2">
    <source>
        <dbReference type="Proteomes" id="UP000237271"/>
    </source>
</evidence>
<sequence>MKFVLWLHINMPEVVTTQLNDRLNEVRQTEDTLALKEKNLSIKHFMRDNSSQPPVDLLRITPENFECFLMSLRKKNGKRPSKSVYSSMRSSLFHLYRIYNVKMPVAFGNDLKCFFKGLKRTVARRQAEEGESLIEGKVKFPFSLYQLLCKEMRKQTKKKFVFAHAFLVISWNLMCRPGNSVSIRYEHLEWDEDALAIWFAHMKNDQEGERQRDPRHVYANPKEPNICPILALAIYFTVFGFNKNSLLFPGRNQYDRYSKILQKTLEITMVARELEISAAGDSVVGRFVSGLPYETPDFAILPPFFEDLDENVWDAVNVCFPSVPSKMKKVCFYLLGSLVYHYDHLAETLDMNHVLWTTPLFRDVELLRFLKQKVVCRRWIPGDVVRASGVPPHLGVIVNMENRLDKVDKKQQNLDISREENSDTLTPVDQHVHEVPEQSTHEDGEQITTLVPSPRWRHHGTMNGFTFPKVPLMTAWELWWFGCPSKGWPPFRALSPIDLPNKNTRKRLSDFRFVMMKIESISRQQTTYRSNPSLHQARQLLSKAMDLLPIEEQAQRKYTRRKEQLQWSTVVNLLRRYKRSQQVNIN</sequence>
<dbReference type="SUPFAM" id="SSF56349">
    <property type="entry name" value="DNA breaking-rejoining enzymes"/>
    <property type="match status" value="1"/>
</dbReference>
<comment type="caution">
    <text evidence="1">The sequence shown here is derived from an EMBL/GenBank/DDBJ whole genome shotgun (WGS) entry which is preliminary data.</text>
</comment>
<name>A0A2P4XR21_9STRA</name>
<reference evidence="1 2" key="1">
    <citation type="journal article" date="2017" name="Genome Biol. Evol.">
        <title>Phytophthora megakarya and P. palmivora, closely related causal agents of cacao black pod rot, underwent increases in genome sizes and gene numbers by different mechanisms.</title>
        <authorList>
            <person name="Ali S.S."/>
            <person name="Shao J."/>
            <person name="Lary D.J."/>
            <person name="Kronmiller B."/>
            <person name="Shen D."/>
            <person name="Strem M.D."/>
            <person name="Amoako-Attah I."/>
            <person name="Akrofi A.Y."/>
            <person name="Begoude B.A."/>
            <person name="Ten Hoopen G.M."/>
            <person name="Coulibaly K."/>
            <person name="Kebe B.I."/>
            <person name="Melnick R.L."/>
            <person name="Guiltinan M.J."/>
            <person name="Tyler B.M."/>
            <person name="Meinhardt L.W."/>
            <person name="Bailey B.A."/>
        </authorList>
    </citation>
    <scope>NUCLEOTIDE SEQUENCE [LARGE SCALE GENOMIC DNA]</scope>
    <source>
        <strain evidence="2">sbr112.9</strain>
    </source>
</reference>
<dbReference type="GO" id="GO:0003677">
    <property type="term" value="F:DNA binding"/>
    <property type="evidence" value="ECO:0007669"/>
    <property type="project" value="InterPro"/>
</dbReference>
<evidence type="ECO:0000313" key="1">
    <source>
        <dbReference type="EMBL" id="POM68001.1"/>
    </source>
</evidence>
<dbReference type="Proteomes" id="UP000237271">
    <property type="component" value="Unassembled WGS sequence"/>
</dbReference>
<accession>A0A2P4XR21</accession>
<dbReference type="EMBL" id="NCKW01008472">
    <property type="protein sequence ID" value="POM68001.1"/>
    <property type="molecule type" value="Genomic_DNA"/>
</dbReference>
<protein>
    <submittedName>
        <fullName evidence="1">Uncharacterized protein</fullName>
    </submittedName>
</protein>
<dbReference type="AlphaFoldDB" id="A0A2P4XR21"/>
<gene>
    <name evidence="1" type="ORF">PHPALM_15891</name>
</gene>
<dbReference type="OrthoDB" id="164891at2759"/>
<organism evidence="1 2">
    <name type="scientific">Phytophthora palmivora</name>
    <dbReference type="NCBI Taxonomy" id="4796"/>
    <lineage>
        <taxon>Eukaryota</taxon>
        <taxon>Sar</taxon>
        <taxon>Stramenopiles</taxon>
        <taxon>Oomycota</taxon>
        <taxon>Peronosporomycetes</taxon>
        <taxon>Peronosporales</taxon>
        <taxon>Peronosporaceae</taxon>
        <taxon>Phytophthora</taxon>
    </lineage>
</organism>
<keyword evidence="2" id="KW-1185">Reference proteome</keyword>